<reference evidence="2 3" key="1">
    <citation type="submission" date="2021-11" db="EMBL/GenBank/DDBJ databases">
        <authorList>
            <person name="Oh E.-T."/>
            <person name="Kim S.-B."/>
        </authorList>
    </citation>
    <scope>NUCLEOTIDE SEQUENCE [LARGE SCALE GENOMIC DNA]</scope>
    <source>
        <strain evidence="2 3">MMS20-SJTR3</strain>
    </source>
</reference>
<feature type="transmembrane region" description="Helical" evidence="1">
    <location>
        <begin position="82"/>
        <end position="108"/>
    </location>
</feature>
<gene>
    <name evidence="2" type="ORF">LJ656_25295</name>
</gene>
<accession>A0ABS8K1Z1</accession>
<dbReference type="EMBL" id="JAJITD010000014">
    <property type="protein sequence ID" value="MCC8395904.1"/>
    <property type="molecule type" value="Genomic_DNA"/>
</dbReference>
<evidence type="ECO:0000256" key="1">
    <source>
        <dbReference type="SAM" id="Phobius"/>
    </source>
</evidence>
<comment type="caution">
    <text evidence="2">The sequence shown here is derived from an EMBL/GenBank/DDBJ whole genome shotgun (WGS) entry which is preliminary data.</text>
</comment>
<feature type="transmembrane region" description="Helical" evidence="1">
    <location>
        <begin position="51"/>
        <end position="70"/>
    </location>
</feature>
<evidence type="ECO:0000313" key="3">
    <source>
        <dbReference type="Proteomes" id="UP001431019"/>
    </source>
</evidence>
<feature type="transmembrane region" description="Helical" evidence="1">
    <location>
        <begin position="114"/>
        <end position="131"/>
    </location>
</feature>
<evidence type="ECO:0000313" key="2">
    <source>
        <dbReference type="EMBL" id="MCC8395904.1"/>
    </source>
</evidence>
<name>A0ABS8K1Z1_9BURK</name>
<keyword evidence="1" id="KW-1133">Transmembrane helix</keyword>
<dbReference type="Proteomes" id="UP001431019">
    <property type="component" value="Unassembled WGS sequence"/>
</dbReference>
<keyword evidence="1" id="KW-0472">Membrane</keyword>
<protein>
    <submittedName>
        <fullName evidence="2">Uncharacterized protein</fullName>
    </submittedName>
</protein>
<proteinExistence type="predicted"/>
<keyword evidence="1" id="KW-0812">Transmembrane</keyword>
<keyword evidence="3" id="KW-1185">Reference proteome</keyword>
<dbReference type="RefSeq" id="WP_230512258.1">
    <property type="nucleotide sequence ID" value="NZ_JAJITD010000014.1"/>
</dbReference>
<organism evidence="2 3">
    <name type="scientific">Paraburkholderia sejongensis</name>
    <dbReference type="NCBI Taxonomy" id="2886946"/>
    <lineage>
        <taxon>Bacteria</taxon>
        <taxon>Pseudomonadati</taxon>
        <taxon>Pseudomonadota</taxon>
        <taxon>Betaproteobacteria</taxon>
        <taxon>Burkholderiales</taxon>
        <taxon>Burkholderiaceae</taxon>
        <taxon>Paraburkholderia</taxon>
    </lineage>
</organism>
<sequence length="154" mass="17698">MATRARKQFKAFLFLGLFYLAGRYVHAYPLEMPEILWELALRLDSDPEELYALVFATLDLVISLLVWSYLTRRLRLRDPDDWYFIVVLIFQTLVGVFVWSVVASWLGLDHANNLHFGIFLAIYTFIAVSAIRRFASRKPSGATIPVSGGDRQIP</sequence>